<accession>A0A371J3T9</accession>
<dbReference type="Proteomes" id="UP000215694">
    <property type="component" value="Unassembled WGS sequence"/>
</dbReference>
<organism evidence="1 2">
    <name type="scientific">Romboutsia weinsteinii</name>
    <dbReference type="NCBI Taxonomy" id="2020949"/>
    <lineage>
        <taxon>Bacteria</taxon>
        <taxon>Bacillati</taxon>
        <taxon>Bacillota</taxon>
        <taxon>Clostridia</taxon>
        <taxon>Peptostreptococcales</taxon>
        <taxon>Peptostreptococcaceae</taxon>
        <taxon>Romboutsia</taxon>
    </lineage>
</organism>
<dbReference type="RefSeq" id="WP_094368567.1">
    <property type="nucleotide sequence ID" value="NZ_NOJY02000014.1"/>
</dbReference>
<dbReference type="OrthoDB" id="5166556at2"/>
<evidence type="ECO:0000313" key="1">
    <source>
        <dbReference type="EMBL" id="RDY27337.1"/>
    </source>
</evidence>
<proteinExistence type="predicted"/>
<evidence type="ECO:0008006" key="3">
    <source>
        <dbReference type="Google" id="ProtNLM"/>
    </source>
</evidence>
<dbReference type="InterPro" id="IPR038765">
    <property type="entry name" value="Papain-like_cys_pep_sf"/>
</dbReference>
<evidence type="ECO:0000313" key="2">
    <source>
        <dbReference type="Proteomes" id="UP000215694"/>
    </source>
</evidence>
<name>A0A371J3T9_9FIRM</name>
<reference evidence="1 2" key="1">
    <citation type="journal article" date="2017" name="Genome Announc.">
        <title>Draft Genome Sequence of Romboutsia weinsteinii sp. nov. Strain CCRI-19649(T) Isolated from Surface Water.</title>
        <authorList>
            <person name="Maheux A.F."/>
            <person name="Boudreau D.K."/>
            <person name="Berube E."/>
            <person name="Boissinot M."/>
            <person name="Cantin P."/>
            <person name="Raymond F."/>
            <person name="Corbeil J."/>
            <person name="Omar R.F."/>
            <person name="Bergeron M.G."/>
        </authorList>
    </citation>
    <scope>NUCLEOTIDE SEQUENCE [LARGE SCALE GENOMIC DNA]</scope>
    <source>
        <strain evidence="1 2">CCRI-19649</strain>
    </source>
</reference>
<sequence length="359" mass="42056">MKQIKILKSNNKILSERSNFLQIQDNNELIELRNYILEKTDLVKYKDPEIFFKTMEWVNSLWKHDGINNPGNATSLEILQRASRGENFRCVEYAKITRDILVSLGYIARSISIQSENADYGGIGQSHVVAEVWSSKKEKWVFLDPQMNCYAVKDNIPVSYYEIYKSFNEVKFIFSEDTYKNCNNPDYDYRKFIKNYMGYMVVDGVINENNVRLYLHLDGKRQLLAFQAGDLSNAIFTKNVDDIYFNPNATMAMLEYKEKVDFVKIIQENRLKDLKEMEENLDLFSVDPNFKVRFTTNAPNHQYYELKINDRPLIKLETDTYDLSLSEGLHDICVYSINKQGIKGSSTNMKIFYGEIENR</sequence>
<dbReference type="AlphaFoldDB" id="A0A371J3T9"/>
<comment type="caution">
    <text evidence="1">The sequence shown here is derived from an EMBL/GenBank/DDBJ whole genome shotgun (WGS) entry which is preliminary data.</text>
</comment>
<keyword evidence="2" id="KW-1185">Reference proteome</keyword>
<protein>
    <recommendedName>
        <fullName evidence="3">Transglutaminase domain-containing protein</fullName>
    </recommendedName>
</protein>
<gene>
    <name evidence="1" type="ORF">CHL78_010145</name>
</gene>
<dbReference type="EMBL" id="NOJY02000014">
    <property type="protein sequence ID" value="RDY27337.1"/>
    <property type="molecule type" value="Genomic_DNA"/>
</dbReference>
<dbReference type="SUPFAM" id="SSF54001">
    <property type="entry name" value="Cysteine proteinases"/>
    <property type="match status" value="1"/>
</dbReference>